<dbReference type="EMBL" id="JBBKAK010000001">
    <property type="protein sequence ID" value="MEJ8667518.1"/>
    <property type="molecule type" value="Genomic_DNA"/>
</dbReference>
<name>A0ABU8UF27_9ACTN</name>
<evidence type="ECO:0000256" key="1">
    <source>
        <dbReference type="SAM" id="MobiDB-lite"/>
    </source>
</evidence>
<comment type="caution">
    <text evidence="2">The sequence shown here is derived from an EMBL/GenBank/DDBJ whole genome shotgun (WGS) entry which is preliminary data.</text>
</comment>
<evidence type="ECO:0000313" key="3">
    <source>
        <dbReference type="Proteomes" id="UP001376459"/>
    </source>
</evidence>
<protein>
    <submittedName>
        <fullName evidence="2">Uncharacterized protein</fullName>
    </submittedName>
</protein>
<gene>
    <name evidence="2" type="ORF">WKI71_00070</name>
</gene>
<feature type="compositionally biased region" description="Polar residues" evidence="1">
    <location>
        <begin position="1"/>
        <end position="11"/>
    </location>
</feature>
<feature type="compositionally biased region" description="Low complexity" evidence="1">
    <location>
        <begin position="25"/>
        <end position="39"/>
    </location>
</feature>
<sequence>MAQTHQGGQQSVDEDELVLRPGSHSPLSRPSRQPSLMPLVPQWPDLSNEFSDHIRRQPRDPVLRHDQLTHPSPHHAQFNEHLSAEPRPTVHEVVKAVAERGPILQMGL</sequence>
<organism evidence="2 3">
    <name type="scientific">Streptomyces machairae</name>
    <dbReference type="NCBI Taxonomy" id="3134109"/>
    <lineage>
        <taxon>Bacteria</taxon>
        <taxon>Bacillati</taxon>
        <taxon>Actinomycetota</taxon>
        <taxon>Actinomycetes</taxon>
        <taxon>Kitasatosporales</taxon>
        <taxon>Streptomycetaceae</taxon>
        <taxon>Streptomyces</taxon>
    </lineage>
</organism>
<keyword evidence="3" id="KW-1185">Reference proteome</keyword>
<reference evidence="2 3" key="1">
    <citation type="submission" date="2024-03" db="EMBL/GenBank/DDBJ databases">
        <title>Novel Streptomyces species of biotechnological and ecological value are a feature of Machair soil.</title>
        <authorList>
            <person name="Prole J.R."/>
            <person name="Goodfellow M."/>
            <person name="Allenby N."/>
            <person name="Ward A.C."/>
        </authorList>
    </citation>
    <scope>NUCLEOTIDE SEQUENCE [LARGE SCALE GENOMIC DNA]</scope>
    <source>
        <strain evidence="2 3">MS1.AVA.1</strain>
    </source>
</reference>
<proteinExistence type="predicted"/>
<feature type="region of interest" description="Disordered" evidence="1">
    <location>
        <begin position="64"/>
        <end position="87"/>
    </location>
</feature>
<feature type="region of interest" description="Disordered" evidence="1">
    <location>
        <begin position="1"/>
        <end position="40"/>
    </location>
</feature>
<dbReference type="Proteomes" id="UP001376459">
    <property type="component" value="Unassembled WGS sequence"/>
</dbReference>
<evidence type="ECO:0000313" key="2">
    <source>
        <dbReference type="EMBL" id="MEJ8667518.1"/>
    </source>
</evidence>
<accession>A0ABU8UF27</accession>